<dbReference type="InterPro" id="IPR010380">
    <property type="entry name" value="DUF975"/>
</dbReference>
<sequence length="204" mass="21123">MLVPTIVFGLVYAVVQGIIQLISGQFTTTSVDDYSASFSMGTGGVIVSLLGSAVMLVVAAVVQSAYIGGMLDIANGQPVEIGSFFKPRNVGNVVIASVVSGIIVFIGVLLCIVPGIIATIMLLFTTVIVLDRNTSGIDGVKTSFEIGKANFGAMALTWLTTIGIGILGVLACFVGLLVAYPLISLITVYAYRRLTGAEVAPMTP</sequence>
<feature type="transmembrane region" description="Helical" evidence="1">
    <location>
        <begin position="93"/>
        <end position="124"/>
    </location>
</feature>
<evidence type="ECO:0000313" key="2">
    <source>
        <dbReference type="EMBL" id="PEG55366.1"/>
    </source>
</evidence>
<gene>
    <name evidence="2" type="ORF">CRI78_06350</name>
</gene>
<dbReference type="Proteomes" id="UP000220340">
    <property type="component" value="Unassembled WGS sequence"/>
</dbReference>
<evidence type="ECO:0000313" key="3">
    <source>
        <dbReference type="Proteomes" id="UP000220340"/>
    </source>
</evidence>
<accession>A0A2A7NYE0</accession>
<protein>
    <recommendedName>
        <fullName evidence="4">DUF975 domain-containing protein</fullName>
    </recommendedName>
</protein>
<keyword evidence="1" id="KW-0812">Transmembrane</keyword>
<dbReference type="AlphaFoldDB" id="A0A2A7NYE0"/>
<reference evidence="2 3" key="1">
    <citation type="submission" date="2017-10" db="EMBL/GenBank/DDBJ databases">
        <title>The new phylogeny of genus Mycobacterium.</title>
        <authorList>
            <person name="Tortoli E."/>
            <person name="Trovato A."/>
            <person name="Cirillo D.M."/>
        </authorList>
    </citation>
    <scope>NUCLEOTIDE SEQUENCE [LARGE SCALE GENOMIC DNA]</scope>
    <source>
        <strain evidence="2 3">IP141170001</strain>
    </source>
</reference>
<name>A0A2A7NYE0_9MYCO</name>
<keyword evidence="1" id="KW-0472">Membrane</keyword>
<evidence type="ECO:0000256" key="1">
    <source>
        <dbReference type="SAM" id="Phobius"/>
    </source>
</evidence>
<feature type="transmembrane region" description="Helical" evidence="1">
    <location>
        <begin position="158"/>
        <end position="183"/>
    </location>
</feature>
<feature type="transmembrane region" description="Helical" evidence="1">
    <location>
        <begin position="41"/>
        <end position="62"/>
    </location>
</feature>
<dbReference type="OrthoDB" id="4829830at2"/>
<organism evidence="2 3">
    <name type="scientific">Mycolicibacterium diernhoferi</name>
    <dbReference type="NCBI Taxonomy" id="1801"/>
    <lineage>
        <taxon>Bacteria</taxon>
        <taxon>Bacillati</taxon>
        <taxon>Actinomycetota</taxon>
        <taxon>Actinomycetes</taxon>
        <taxon>Mycobacteriales</taxon>
        <taxon>Mycobacteriaceae</taxon>
        <taxon>Mycolicibacterium</taxon>
    </lineage>
</organism>
<dbReference type="PANTHER" id="PTHR40076">
    <property type="entry name" value="MEMBRANE PROTEIN-RELATED"/>
    <property type="match status" value="1"/>
</dbReference>
<proteinExistence type="predicted"/>
<comment type="caution">
    <text evidence="2">The sequence shown here is derived from an EMBL/GenBank/DDBJ whole genome shotgun (WGS) entry which is preliminary data.</text>
</comment>
<dbReference type="PANTHER" id="PTHR40076:SF1">
    <property type="entry name" value="MEMBRANE PROTEIN"/>
    <property type="match status" value="1"/>
</dbReference>
<dbReference type="EMBL" id="PDCR01000007">
    <property type="protein sequence ID" value="PEG55366.1"/>
    <property type="molecule type" value="Genomic_DNA"/>
</dbReference>
<keyword evidence="3" id="KW-1185">Reference proteome</keyword>
<evidence type="ECO:0008006" key="4">
    <source>
        <dbReference type="Google" id="ProtNLM"/>
    </source>
</evidence>
<keyword evidence="1" id="KW-1133">Transmembrane helix</keyword>